<evidence type="ECO:0000259" key="1">
    <source>
        <dbReference type="Pfam" id="PF00078"/>
    </source>
</evidence>
<dbReference type="Pfam" id="PF00078">
    <property type="entry name" value="RVT_1"/>
    <property type="match status" value="1"/>
</dbReference>
<reference evidence="2" key="1">
    <citation type="submission" date="2020-08" db="EMBL/GenBank/DDBJ databases">
        <title>Plant Genome Project.</title>
        <authorList>
            <person name="Zhang R.-G."/>
        </authorList>
    </citation>
    <scope>NUCLEOTIDE SEQUENCE</scope>
    <source>
        <strain evidence="2">WSP0</strain>
        <tissue evidence="2">Leaf</tissue>
    </source>
</reference>
<protein>
    <recommendedName>
        <fullName evidence="1">Reverse transcriptase domain-containing protein</fullName>
    </recommendedName>
</protein>
<name>A0AAV6I676_9ERIC</name>
<dbReference type="Proteomes" id="UP000823749">
    <property type="component" value="Chromosome 11"/>
</dbReference>
<dbReference type="EMBL" id="JACTNZ010000011">
    <property type="protein sequence ID" value="KAG5524001.1"/>
    <property type="molecule type" value="Genomic_DNA"/>
</dbReference>
<accession>A0AAV6I676</accession>
<dbReference type="InterPro" id="IPR000477">
    <property type="entry name" value="RT_dom"/>
</dbReference>
<feature type="domain" description="Reverse transcriptase" evidence="1">
    <location>
        <begin position="238"/>
        <end position="378"/>
    </location>
</feature>
<dbReference type="CDD" id="cd01650">
    <property type="entry name" value="RT_nLTR_like"/>
    <property type="match status" value="1"/>
</dbReference>
<dbReference type="InterPro" id="IPR052343">
    <property type="entry name" value="Retrotransposon-Effector_Assoc"/>
</dbReference>
<dbReference type="PANTHER" id="PTHR46890:SF48">
    <property type="entry name" value="RNA-DIRECTED DNA POLYMERASE"/>
    <property type="match status" value="1"/>
</dbReference>
<dbReference type="SUPFAM" id="SSF56672">
    <property type="entry name" value="DNA/RNA polymerases"/>
    <property type="match status" value="1"/>
</dbReference>
<keyword evidence="3" id="KW-1185">Reference proteome</keyword>
<sequence length="389" mass="43963">MLRLSLKLRWLKPVLRDLNANCFSNISGRVMKARTQMENLQNLCSQNLGNESLREMEKEAVRVFMELSATEESFKKQKSRVTWLALGDQNTKLFHRKVRSNRARNKILSLVTAKGLRLDKPEEVQLEIIQFYKGLLGTKFLQRQDARASLQQIIQRKVPVHMCGELVKPVLVEEITAALQAIKGDKAPGPDGFSSSFFQQNWEIVGQDLIVAVQHFFHKGFMLKEWNSTTLTLVPKMPSLSMAKDFRPIACCNVVYIVIANRMQSVLPLVIGPTQSVFIKGRSIVDNVLLTHELIRNYHRDVGLPRCAIKIDLMKAYDSVDWNFLLDTMDAMGFPSLFIGWVKECVTTPMYSAMLNGGLVGYFPGAKGLRQGDPISPLSGIVHLSCYVC</sequence>
<dbReference type="InterPro" id="IPR043502">
    <property type="entry name" value="DNA/RNA_pol_sf"/>
</dbReference>
<evidence type="ECO:0000313" key="3">
    <source>
        <dbReference type="Proteomes" id="UP000823749"/>
    </source>
</evidence>
<dbReference type="PANTHER" id="PTHR46890">
    <property type="entry name" value="NON-LTR RETROLELEMENT REVERSE TRANSCRIPTASE-LIKE PROTEIN-RELATED"/>
    <property type="match status" value="1"/>
</dbReference>
<dbReference type="AlphaFoldDB" id="A0AAV6I676"/>
<gene>
    <name evidence="2" type="ORF">RHGRI_030865</name>
</gene>
<evidence type="ECO:0000313" key="2">
    <source>
        <dbReference type="EMBL" id="KAG5524001.1"/>
    </source>
</evidence>
<comment type="caution">
    <text evidence="2">The sequence shown here is derived from an EMBL/GenBank/DDBJ whole genome shotgun (WGS) entry which is preliminary data.</text>
</comment>
<organism evidence="2 3">
    <name type="scientific">Rhododendron griersonianum</name>
    <dbReference type="NCBI Taxonomy" id="479676"/>
    <lineage>
        <taxon>Eukaryota</taxon>
        <taxon>Viridiplantae</taxon>
        <taxon>Streptophyta</taxon>
        <taxon>Embryophyta</taxon>
        <taxon>Tracheophyta</taxon>
        <taxon>Spermatophyta</taxon>
        <taxon>Magnoliopsida</taxon>
        <taxon>eudicotyledons</taxon>
        <taxon>Gunneridae</taxon>
        <taxon>Pentapetalae</taxon>
        <taxon>asterids</taxon>
        <taxon>Ericales</taxon>
        <taxon>Ericaceae</taxon>
        <taxon>Ericoideae</taxon>
        <taxon>Rhodoreae</taxon>
        <taxon>Rhododendron</taxon>
    </lineage>
</organism>
<proteinExistence type="predicted"/>